<dbReference type="AlphaFoldDB" id="A0A285VCW6"/>
<feature type="chain" id="PRO_5012809370" description="Secreted protein" evidence="1">
    <location>
        <begin position="28"/>
        <end position="181"/>
    </location>
</feature>
<keyword evidence="1" id="KW-0732">Signal</keyword>
<evidence type="ECO:0000313" key="3">
    <source>
        <dbReference type="Proteomes" id="UP000219688"/>
    </source>
</evidence>
<proteinExistence type="predicted"/>
<feature type="signal peptide" evidence="1">
    <location>
        <begin position="1"/>
        <end position="27"/>
    </location>
</feature>
<evidence type="ECO:0000313" key="2">
    <source>
        <dbReference type="EMBL" id="SOC51823.1"/>
    </source>
</evidence>
<accession>A0A285VCW6</accession>
<dbReference type="Proteomes" id="UP000219688">
    <property type="component" value="Unassembled WGS sequence"/>
</dbReference>
<gene>
    <name evidence="2" type="ORF">SAMN05421879_101321</name>
</gene>
<organism evidence="2 3">
    <name type="scientific">Ornithinimicrobium cerasi</name>
    <dbReference type="NCBI Taxonomy" id="2248773"/>
    <lineage>
        <taxon>Bacteria</taxon>
        <taxon>Bacillati</taxon>
        <taxon>Actinomycetota</taxon>
        <taxon>Actinomycetes</taxon>
        <taxon>Micrococcales</taxon>
        <taxon>Ornithinimicrobiaceae</taxon>
        <taxon>Ornithinimicrobium</taxon>
    </lineage>
</organism>
<dbReference type="EMBL" id="OBQK01000001">
    <property type="protein sequence ID" value="SOC51823.1"/>
    <property type="molecule type" value="Genomic_DNA"/>
</dbReference>
<protein>
    <recommendedName>
        <fullName evidence="4">Secreted protein</fullName>
    </recommendedName>
</protein>
<sequence length="181" mass="18023">MRRLSRTTGLLLGSVAALSIAAAPALAAVNLKSAPSVSFSGASATVSGGNFSGLGNIPVTGQLSVTGLANYACHNNGNPENVVPGQNPVQAQGGLSDPIALDTSKNGRATVPSITVFITAPPTPSAQSVGCGGKGAVNNWTVALTSLEATNATFVVREGGVRLFEWAYVKGGSATGTLVFP</sequence>
<evidence type="ECO:0008006" key="4">
    <source>
        <dbReference type="Google" id="ProtNLM"/>
    </source>
</evidence>
<keyword evidence="3" id="KW-1185">Reference proteome</keyword>
<reference evidence="3" key="1">
    <citation type="submission" date="2017-08" db="EMBL/GenBank/DDBJ databases">
        <authorList>
            <person name="Varghese N."/>
            <person name="Submissions S."/>
        </authorList>
    </citation>
    <scope>NUCLEOTIDE SEQUENCE [LARGE SCALE GENOMIC DNA]</scope>
    <source>
        <strain evidence="3">USBA17B2</strain>
    </source>
</reference>
<evidence type="ECO:0000256" key="1">
    <source>
        <dbReference type="SAM" id="SignalP"/>
    </source>
</evidence>
<name>A0A285VCW6_9MICO</name>